<evidence type="ECO:0000313" key="2">
    <source>
        <dbReference type="EMBL" id="RIA88334.1"/>
    </source>
</evidence>
<dbReference type="EMBL" id="QKYT01000268">
    <property type="protein sequence ID" value="RIA88334.1"/>
    <property type="molecule type" value="Genomic_DNA"/>
</dbReference>
<name>A0A397SZV7_9GLOM</name>
<evidence type="ECO:0000256" key="1">
    <source>
        <dbReference type="SAM" id="MobiDB-lite"/>
    </source>
</evidence>
<organism evidence="2 3">
    <name type="scientific">Glomus cerebriforme</name>
    <dbReference type="NCBI Taxonomy" id="658196"/>
    <lineage>
        <taxon>Eukaryota</taxon>
        <taxon>Fungi</taxon>
        <taxon>Fungi incertae sedis</taxon>
        <taxon>Mucoromycota</taxon>
        <taxon>Glomeromycotina</taxon>
        <taxon>Glomeromycetes</taxon>
        <taxon>Glomerales</taxon>
        <taxon>Glomeraceae</taxon>
        <taxon>Glomus</taxon>
    </lineage>
</organism>
<evidence type="ECO:0000313" key="3">
    <source>
        <dbReference type="Proteomes" id="UP000265703"/>
    </source>
</evidence>
<dbReference type="AlphaFoldDB" id="A0A397SZV7"/>
<reference evidence="2 3" key="1">
    <citation type="submission" date="2018-06" db="EMBL/GenBank/DDBJ databases">
        <title>Comparative genomics reveals the genomic features of Rhizophagus irregularis, R. cerebriforme, R. diaphanum and Gigaspora rosea, and their symbiotic lifestyle signature.</title>
        <authorList>
            <person name="Morin E."/>
            <person name="San Clemente H."/>
            <person name="Chen E.C.H."/>
            <person name="De La Providencia I."/>
            <person name="Hainaut M."/>
            <person name="Kuo A."/>
            <person name="Kohler A."/>
            <person name="Murat C."/>
            <person name="Tang N."/>
            <person name="Roy S."/>
            <person name="Loubradou J."/>
            <person name="Henrissat B."/>
            <person name="Grigoriev I.V."/>
            <person name="Corradi N."/>
            <person name="Roux C."/>
            <person name="Martin F.M."/>
        </authorList>
    </citation>
    <scope>NUCLEOTIDE SEQUENCE [LARGE SCALE GENOMIC DNA]</scope>
    <source>
        <strain evidence="2 3">DAOM 227022</strain>
    </source>
</reference>
<dbReference type="OrthoDB" id="2110003at2759"/>
<proteinExistence type="predicted"/>
<dbReference type="Proteomes" id="UP000265703">
    <property type="component" value="Unassembled WGS sequence"/>
</dbReference>
<gene>
    <name evidence="2" type="ORF">C1645_739472</name>
</gene>
<comment type="caution">
    <text evidence="2">The sequence shown here is derived from an EMBL/GenBank/DDBJ whole genome shotgun (WGS) entry which is preliminary data.</text>
</comment>
<feature type="region of interest" description="Disordered" evidence="1">
    <location>
        <begin position="65"/>
        <end position="93"/>
    </location>
</feature>
<sequence length="166" mass="18979">MAVDELKIQTLILCVQKYLIKHQYGYLQQNPTEILKLFINMKLSQNYGTFVLSWIEKKNDSHYNESDLSQDNDLPQDDGSSHEKKNKKYLQEPQVIPSPLNSAEVIEASDFTEEQHKAFFKEIQENSGFNISEEVITDIFGISNGYAGLESAYIIIHGICCQSEIP</sequence>
<keyword evidence="3" id="KW-1185">Reference proteome</keyword>
<protein>
    <submittedName>
        <fullName evidence="2">Uncharacterized protein</fullName>
    </submittedName>
</protein>
<accession>A0A397SZV7</accession>